<dbReference type="InterPro" id="IPR001568">
    <property type="entry name" value="RNase_T2-like"/>
</dbReference>
<keyword evidence="2" id="KW-0540">Nuclease</keyword>
<dbReference type="Pfam" id="PF00445">
    <property type="entry name" value="Ribonuclease_T2"/>
    <property type="match status" value="1"/>
</dbReference>
<feature type="region of interest" description="Disordered" evidence="7">
    <location>
        <begin position="34"/>
        <end position="79"/>
    </location>
</feature>
<keyword evidence="3" id="KW-0255">Endonuclease</keyword>
<keyword evidence="4" id="KW-0378">Hydrolase</keyword>
<gene>
    <name evidence="8" type="ORF">RND81_07G196100</name>
</gene>
<evidence type="ECO:0000313" key="9">
    <source>
        <dbReference type="Proteomes" id="UP001443914"/>
    </source>
</evidence>
<evidence type="ECO:0000256" key="6">
    <source>
        <dbReference type="RuleBase" id="RU004328"/>
    </source>
</evidence>
<accession>A0AAW1JSD7</accession>
<evidence type="ECO:0000256" key="5">
    <source>
        <dbReference type="ARBA" id="ARBA00023239"/>
    </source>
</evidence>
<dbReference type="GO" id="GO:0006401">
    <property type="term" value="P:RNA catabolic process"/>
    <property type="evidence" value="ECO:0007669"/>
    <property type="project" value="TreeGrafter"/>
</dbReference>
<dbReference type="PROSITE" id="PS00530">
    <property type="entry name" value="RNASE_T2_1"/>
    <property type="match status" value="1"/>
</dbReference>
<dbReference type="AlphaFoldDB" id="A0AAW1JSD7"/>
<proteinExistence type="inferred from homology"/>
<dbReference type="Proteomes" id="UP001443914">
    <property type="component" value="Unassembled WGS sequence"/>
</dbReference>
<dbReference type="EMBL" id="JBDFQZ010000007">
    <property type="protein sequence ID" value="KAK9707414.1"/>
    <property type="molecule type" value="Genomic_DNA"/>
</dbReference>
<comment type="caution">
    <text evidence="8">The sequence shown here is derived from an EMBL/GenBank/DDBJ whole genome shotgun (WGS) entry which is preliminary data.</text>
</comment>
<dbReference type="EMBL" id="JBDFQZ010000007">
    <property type="protein sequence ID" value="KAK9707413.1"/>
    <property type="molecule type" value="Genomic_DNA"/>
</dbReference>
<keyword evidence="5" id="KW-0456">Lyase</keyword>
<sequence>MWEWIITFKGIFVDMWEWIITFKGGSRQRQRQLQQCRSTSSGPPPPPPPTWSAIVASTSHLPPPAQPPSPAPAPGPALAPAPAPAQIPITFYHAAMIWPPAFCTVVRCVRRPDYAFRMHGLWPTNLFGLSPKNCGRAYDESQMPRFQTPRKCWIGFSVSNEDLWEQQWRKHGSCGPLTQESYFRRGHSVCDALSRDLMDALSRRRITPGQDHAISAYYSAIYDLQRSTAGNLKLQQAASCFTKSGFVTLYRFRGLIVLEGRFHPAVPMVR</sequence>
<dbReference type="GO" id="GO:0003723">
    <property type="term" value="F:RNA binding"/>
    <property type="evidence" value="ECO:0007669"/>
    <property type="project" value="InterPro"/>
</dbReference>
<dbReference type="GO" id="GO:0033897">
    <property type="term" value="F:ribonuclease T2 activity"/>
    <property type="evidence" value="ECO:0007669"/>
    <property type="project" value="InterPro"/>
</dbReference>
<dbReference type="Gene3D" id="3.90.730.10">
    <property type="entry name" value="Ribonuclease T2-like"/>
    <property type="match status" value="1"/>
</dbReference>
<name>A0AAW1JSD7_SAPOF</name>
<evidence type="ECO:0000256" key="7">
    <source>
        <dbReference type="SAM" id="MobiDB-lite"/>
    </source>
</evidence>
<reference evidence="8 9" key="1">
    <citation type="submission" date="2024-03" db="EMBL/GenBank/DDBJ databases">
        <title>WGS assembly of Saponaria officinalis var. Norfolk2.</title>
        <authorList>
            <person name="Jenkins J."/>
            <person name="Shu S."/>
            <person name="Grimwood J."/>
            <person name="Barry K."/>
            <person name="Goodstein D."/>
            <person name="Schmutz J."/>
            <person name="Leebens-Mack J."/>
            <person name="Osbourn A."/>
        </authorList>
    </citation>
    <scope>NUCLEOTIDE SEQUENCE [LARGE SCALE GENOMIC DNA]</scope>
    <source>
        <strain evidence="9">cv. Norfolk2</strain>
        <strain evidence="8">JIC</strain>
        <tissue evidence="8">Leaf</tissue>
    </source>
</reference>
<dbReference type="InterPro" id="IPR018188">
    <property type="entry name" value="RNase_T2_His_AS_1"/>
</dbReference>
<dbReference type="GO" id="GO:0016787">
    <property type="term" value="F:hydrolase activity"/>
    <property type="evidence" value="ECO:0007669"/>
    <property type="project" value="UniProtKB-KW"/>
</dbReference>
<dbReference type="SUPFAM" id="SSF55895">
    <property type="entry name" value="Ribonuclease Rh-like"/>
    <property type="match status" value="1"/>
</dbReference>
<evidence type="ECO:0000256" key="3">
    <source>
        <dbReference type="ARBA" id="ARBA00022759"/>
    </source>
</evidence>
<evidence type="ECO:0000256" key="1">
    <source>
        <dbReference type="ARBA" id="ARBA00007469"/>
    </source>
</evidence>
<dbReference type="PANTHER" id="PTHR11240">
    <property type="entry name" value="RIBONUCLEASE T2"/>
    <property type="match status" value="1"/>
</dbReference>
<organism evidence="8 9">
    <name type="scientific">Saponaria officinalis</name>
    <name type="common">Common soapwort</name>
    <name type="synonym">Lychnis saponaria</name>
    <dbReference type="NCBI Taxonomy" id="3572"/>
    <lineage>
        <taxon>Eukaryota</taxon>
        <taxon>Viridiplantae</taxon>
        <taxon>Streptophyta</taxon>
        <taxon>Embryophyta</taxon>
        <taxon>Tracheophyta</taxon>
        <taxon>Spermatophyta</taxon>
        <taxon>Magnoliopsida</taxon>
        <taxon>eudicotyledons</taxon>
        <taxon>Gunneridae</taxon>
        <taxon>Pentapetalae</taxon>
        <taxon>Caryophyllales</taxon>
        <taxon>Caryophyllaceae</taxon>
        <taxon>Caryophylleae</taxon>
        <taxon>Saponaria</taxon>
    </lineage>
</organism>
<dbReference type="InterPro" id="IPR036430">
    <property type="entry name" value="RNase_T2-like_sf"/>
</dbReference>
<comment type="similarity">
    <text evidence="1 6">Belongs to the RNase T2 family.</text>
</comment>
<keyword evidence="9" id="KW-1185">Reference proteome</keyword>
<evidence type="ECO:0000313" key="8">
    <source>
        <dbReference type="EMBL" id="KAK9707414.1"/>
    </source>
</evidence>
<protein>
    <submittedName>
        <fullName evidence="8">Uncharacterized protein</fullName>
    </submittedName>
</protein>
<dbReference type="GO" id="GO:0005576">
    <property type="term" value="C:extracellular region"/>
    <property type="evidence" value="ECO:0007669"/>
    <property type="project" value="TreeGrafter"/>
</dbReference>
<feature type="compositionally biased region" description="Pro residues" evidence="7">
    <location>
        <begin position="61"/>
        <end position="79"/>
    </location>
</feature>
<dbReference type="PANTHER" id="PTHR11240:SF75">
    <property type="entry name" value="RIBONUCLEASE 3"/>
    <property type="match status" value="1"/>
</dbReference>
<evidence type="ECO:0000256" key="4">
    <source>
        <dbReference type="ARBA" id="ARBA00022801"/>
    </source>
</evidence>
<evidence type="ECO:0000256" key="2">
    <source>
        <dbReference type="ARBA" id="ARBA00022722"/>
    </source>
</evidence>